<proteinExistence type="predicted"/>
<dbReference type="Proteomes" id="UP000259465">
    <property type="component" value="Chromosome"/>
</dbReference>
<evidence type="ECO:0000313" key="2">
    <source>
        <dbReference type="Proteomes" id="UP000259465"/>
    </source>
</evidence>
<keyword evidence="2" id="KW-1185">Reference proteome</keyword>
<name>A0AAD0W7I6_9NEIS</name>
<dbReference type="KEGG" id="crz:D1345_09410"/>
<accession>A0AAD0W7I6</accession>
<evidence type="ECO:0000313" key="1">
    <source>
        <dbReference type="EMBL" id="AXT46390.1"/>
    </source>
</evidence>
<protein>
    <submittedName>
        <fullName evidence="1">Uncharacterized protein</fullName>
    </submittedName>
</protein>
<sequence>MTELEKKLLEALEQLVRTIKLQRPYGATLKKAEAAIAAAEAAQPMKRRKPDAGHPVLQKLIDSIYLVDGIACWDYEFMYDVRDALNAATSTKSSPNYPAVPDTWVSDLKIIESCIKDCAALIPKGMRNDALIAVGNLLATVTQPAVVPDEWRDVMEQAAESLDDNNCLEQAHHLRAMLAAAPETVKDSLIVQQAQAFCECHTCQPITLDNMRMILCPVCGNKRCPHANDHRNACTGSNEPGQVGSFYSAAPAPGRVEQPTYSSDASMRLTIDSMKRIGLALASHISQQKRNRDGLSPLHWDDTERNSISQEISDLEPLCEFISGHVKLMRQQGNGVTYLCLKNCDAGRNERGE</sequence>
<dbReference type="AlphaFoldDB" id="A0AAD0W7I6"/>
<gene>
    <name evidence="1" type="ORF">D1345_09410</name>
</gene>
<organism evidence="1 2">
    <name type="scientific">Chromobacterium rhizoryzae</name>
    <dbReference type="NCBI Taxonomy" id="1778675"/>
    <lineage>
        <taxon>Bacteria</taxon>
        <taxon>Pseudomonadati</taxon>
        <taxon>Pseudomonadota</taxon>
        <taxon>Betaproteobacteria</taxon>
        <taxon>Neisseriales</taxon>
        <taxon>Chromobacteriaceae</taxon>
        <taxon>Chromobacterium</taxon>
    </lineage>
</organism>
<dbReference type="EMBL" id="CP031968">
    <property type="protein sequence ID" value="AXT46390.1"/>
    <property type="molecule type" value="Genomic_DNA"/>
</dbReference>
<reference evidence="1 2" key="1">
    <citation type="submission" date="2018-08" db="EMBL/GenBank/DDBJ databases">
        <title>Complete genome sequence of JP2-74.</title>
        <authorList>
            <person name="Wu L."/>
        </authorList>
    </citation>
    <scope>NUCLEOTIDE SEQUENCE [LARGE SCALE GENOMIC DNA]</scope>
    <source>
        <strain evidence="1 2">JP2-74</strain>
    </source>
</reference>
<dbReference type="RefSeq" id="WP_118267396.1">
    <property type="nucleotide sequence ID" value="NZ_CP031968.1"/>
</dbReference>